<dbReference type="InterPro" id="IPR007130">
    <property type="entry name" value="DAGAT"/>
</dbReference>
<organism evidence="12">
    <name type="scientific">Chromera velia CCMP2878</name>
    <dbReference type="NCBI Taxonomy" id="1169474"/>
    <lineage>
        <taxon>Eukaryota</taxon>
        <taxon>Sar</taxon>
        <taxon>Alveolata</taxon>
        <taxon>Colpodellida</taxon>
        <taxon>Chromeraceae</taxon>
        <taxon>Chromera</taxon>
    </lineage>
</organism>
<dbReference type="VEuPathDB" id="CryptoDB:Cvel_31550"/>
<evidence type="ECO:0000256" key="3">
    <source>
        <dbReference type="ARBA" id="ARBA00022516"/>
    </source>
</evidence>
<dbReference type="PANTHER" id="PTHR12317:SF63">
    <property type="entry name" value="DIACYLGLYCEROL O-ACYLTRANSFERASE 2"/>
    <property type="match status" value="1"/>
</dbReference>
<evidence type="ECO:0000256" key="10">
    <source>
        <dbReference type="ARBA" id="ARBA00023315"/>
    </source>
</evidence>
<feature type="transmembrane region" description="Helical" evidence="11">
    <location>
        <begin position="100"/>
        <end position="116"/>
    </location>
</feature>
<dbReference type="GO" id="GO:0019432">
    <property type="term" value="P:triglyceride biosynthetic process"/>
    <property type="evidence" value="ECO:0007669"/>
    <property type="project" value="TreeGrafter"/>
</dbReference>
<keyword evidence="9 11" id="KW-0472">Membrane</keyword>
<reference evidence="12" key="1">
    <citation type="submission" date="2014-11" db="EMBL/GenBank/DDBJ databases">
        <authorList>
            <person name="Otto D Thomas"/>
            <person name="Naeem Raeece"/>
        </authorList>
    </citation>
    <scope>NUCLEOTIDE SEQUENCE</scope>
</reference>
<comment type="subcellular location">
    <subcellularLocation>
        <location evidence="1 11">Endoplasmic reticulum membrane</location>
        <topology evidence="1 11">Multi-pass membrane protein</topology>
    </subcellularLocation>
</comment>
<dbReference type="EC" id="2.3.1.-" evidence="11"/>
<evidence type="ECO:0000256" key="7">
    <source>
        <dbReference type="ARBA" id="ARBA00022989"/>
    </source>
</evidence>
<keyword evidence="3" id="KW-0444">Lipid biosynthesis</keyword>
<accession>A0A0G4HTP5</accession>
<protein>
    <recommendedName>
        <fullName evidence="11">Acyltransferase</fullName>
        <ecNumber evidence="11">2.3.1.-</ecNumber>
    </recommendedName>
</protein>
<proteinExistence type="inferred from homology"/>
<sequence>MGDIGERERPPVVALEGGALGPNVIDAAWLKRQRPDSPLVHKLIREASHSVKDLSDIRASFRDQLVVVLSSLFVAGSFIWFPIVCYRLYRSCETKEQKRIFWFCVIAIVASLYFTNASRRARRWSLWGSWMRYLKMSLVVEELHKHYPPKKEDPPKIFASVPHGIYPFGQALSLTGGFVNVLGRLRPVTASAALHVPIFGHLLRLVDAVPATKEEVLKGLEERGDRPLLLLPGGIAEMFDAAPAAIQPKKGGAARKTSAQQTEGIAPPGSEAEGGIEVARVRGRKGFLRLAIQKGASVVPVFVFGNSRLWRLLPFGGSLLKRLSRTLRVSLVAFVGRWGLPVPLRYPVMTVVGRPLEVTKSEHPSEKEVDALSERFVEEIGRLFEEYKGFYGWGGRKLVVK</sequence>
<evidence type="ECO:0000313" key="12">
    <source>
        <dbReference type="EMBL" id="CEM47803.1"/>
    </source>
</evidence>
<keyword evidence="7 11" id="KW-1133">Transmembrane helix</keyword>
<keyword evidence="6 11" id="KW-0256">Endoplasmic reticulum</keyword>
<comment type="similarity">
    <text evidence="2 11">Belongs to the diacylglycerol acyltransferase family.</text>
</comment>
<dbReference type="EMBL" id="CDMZ01003843">
    <property type="protein sequence ID" value="CEM47803.1"/>
    <property type="molecule type" value="Genomic_DNA"/>
</dbReference>
<gene>
    <name evidence="12" type="ORF">Cvel_31550</name>
</gene>
<keyword evidence="10" id="KW-0012">Acyltransferase</keyword>
<dbReference type="AlphaFoldDB" id="A0A0G4HTP5"/>
<evidence type="ECO:0000256" key="9">
    <source>
        <dbReference type="ARBA" id="ARBA00023136"/>
    </source>
</evidence>
<evidence type="ECO:0000256" key="4">
    <source>
        <dbReference type="ARBA" id="ARBA00022679"/>
    </source>
</evidence>
<dbReference type="PANTHER" id="PTHR12317">
    <property type="entry name" value="DIACYLGLYCEROL O-ACYLTRANSFERASE"/>
    <property type="match status" value="1"/>
</dbReference>
<name>A0A0G4HTP5_9ALVE</name>
<dbReference type="Pfam" id="PF03982">
    <property type="entry name" value="DAGAT"/>
    <property type="match status" value="2"/>
</dbReference>
<evidence type="ECO:0000256" key="2">
    <source>
        <dbReference type="ARBA" id="ARBA00005420"/>
    </source>
</evidence>
<feature type="transmembrane region" description="Helical" evidence="11">
    <location>
        <begin position="65"/>
        <end position="88"/>
    </location>
</feature>
<evidence type="ECO:0000256" key="6">
    <source>
        <dbReference type="ARBA" id="ARBA00022824"/>
    </source>
</evidence>
<dbReference type="GO" id="GO:0005789">
    <property type="term" value="C:endoplasmic reticulum membrane"/>
    <property type="evidence" value="ECO:0007669"/>
    <property type="project" value="UniProtKB-SubCell"/>
</dbReference>
<keyword evidence="8" id="KW-0443">Lipid metabolism</keyword>
<dbReference type="PhylomeDB" id="A0A0G4HTP5"/>
<evidence type="ECO:0000256" key="1">
    <source>
        <dbReference type="ARBA" id="ARBA00004477"/>
    </source>
</evidence>
<evidence type="ECO:0000256" key="8">
    <source>
        <dbReference type="ARBA" id="ARBA00023098"/>
    </source>
</evidence>
<keyword evidence="5 11" id="KW-0812">Transmembrane</keyword>
<evidence type="ECO:0000256" key="5">
    <source>
        <dbReference type="ARBA" id="ARBA00022692"/>
    </source>
</evidence>
<evidence type="ECO:0000256" key="11">
    <source>
        <dbReference type="RuleBase" id="RU367023"/>
    </source>
</evidence>
<keyword evidence="4 11" id="KW-0808">Transferase</keyword>
<dbReference type="GO" id="GO:0004144">
    <property type="term" value="F:diacylglycerol O-acyltransferase activity"/>
    <property type="evidence" value="ECO:0007669"/>
    <property type="project" value="TreeGrafter"/>
</dbReference>